<proteinExistence type="predicted"/>
<reference evidence="4" key="2">
    <citation type="submission" date="2020-08" db="EMBL/GenBank/DDBJ databases">
        <authorList>
            <person name="Chen M."/>
            <person name="Teng W."/>
            <person name="Zhao L."/>
            <person name="Hu C."/>
            <person name="Zhou Y."/>
            <person name="Han B."/>
            <person name="Song L."/>
            <person name="Shu W."/>
        </authorList>
    </citation>
    <scope>NUCLEOTIDE SEQUENCE</scope>
    <source>
        <strain evidence="4">FACHB-1375</strain>
    </source>
</reference>
<comment type="caution">
    <text evidence="4">The sequence shown here is derived from an EMBL/GenBank/DDBJ whole genome shotgun (WGS) entry which is preliminary data.</text>
</comment>
<dbReference type="Proteomes" id="UP000641646">
    <property type="component" value="Unassembled WGS sequence"/>
</dbReference>
<dbReference type="Gene3D" id="3.40.50.2300">
    <property type="match status" value="1"/>
</dbReference>
<evidence type="ECO:0000259" key="3">
    <source>
        <dbReference type="PROSITE" id="PS50110"/>
    </source>
</evidence>
<dbReference type="Pfam" id="PF00072">
    <property type="entry name" value="Response_reg"/>
    <property type="match status" value="1"/>
</dbReference>
<protein>
    <submittedName>
        <fullName evidence="4">Response regulator</fullName>
    </submittedName>
</protein>
<dbReference type="RefSeq" id="WP_190464126.1">
    <property type="nucleotide sequence ID" value="NZ_JACJPW010000019.1"/>
</dbReference>
<evidence type="ECO:0000256" key="2">
    <source>
        <dbReference type="PROSITE-ProRule" id="PRU00169"/>
    </source>
</evidence>
<keyword evidence="1 2" id="KW-0597">Phosphoprotein</keyword>
<evidence type="ECO:0000313" key="5">
    <source>
        <dbReference type="Proteomes" id="UP000641646"/>
    </source>
</evidence>
<evidence type="ECO:0000313" key="4">
    <source>
        <dbReference type="EMBL" id="MBD2181361.1"/>
    </source>
</evidence>
<evidence type="ECO:0000256" key="1">
    <source>
        <dbReference type="ARBA" id="ARBA00022553"/>
    </source>
</evidence>
<dbReference type="GO" id="GO:0000160">
    <property type="term" value="P:phosphorelay signal transduction system"/>
    <property type="evidence" value="ECO:0007669"/>
    <property type="project" value="InterPro"/>
</dbReference>
<sequence>MALVLIIEDAALLRKMLQKILKPEGYSILEAANGLEGLEMVRVYKPDCVVLDLLMPEMGGLQVLKVMREEGLQVPTIVVTADVQETTRQECSQLGALTVLHKLPKSDDLRHWVKKALGATQEGMYEPNC</sequence>
<dbReference type="SMART" id="SM00448">
    <property type="entry name" value="REC"/>
    <property type="match status" value="1"/>
</dbReference>
<dbReference type="InterPro" id="IPR050595">
    <property type="entry name" value="Bact_response_regulator"/>
</dbReference>
<keyword evidence="5" id="KW-1185">Reference proteome</keyword>
<feature type="domain" description="Response regulatory" evidence="3">
    <location>
        <begin position="3"/>
        <end position="117"/>
    </location>
</feature>
<dbReference type="PANTHER" id="PTHR44591">
    <property type="entry name" value="STRESS RESPONSE REGULATOR PROTEIN 1"/>
    <property type="match status" value="1"/>
</dbReference>
<organism evidence="4 5">
    <name type="scientific">Aerosakkonema funiforme FACHB-1375</name>
    <dbReference type="NCBI Taxonomy" id="2949571"/>
    <lineage>
        <taxon>Bacteria</taxon>
        <taxon>Bacillati</taxon>
        <taxon>Cyanobacteriota</taxon>
        <taxon>Cyanophyceae</taxon>
        <taxon>Oscillatoriophycideae</taxon>
        <taxon>Aerosakkonematales</taxon>
        <taxon>Aerosakkonemataceae</taxon>
        <taxon>Aerosakkonema</taxon>
    </lineage>
</organism>
<dbReference type="AlphaFoldDB" id="A0A926VCQ3"/>
<dbReference type="SUPFAM" id="SSF52172">
    <property type="entry name" value="CheY-like"/>
    <property type="match status" value="1"/>
</dbReference>
<dbReference type="PANTHER" id="PTHR44591:SF24">
    <property type="entry name" value="PROTEIN-GLUTAMATE METHYLESTERASE_PROTEIN-GLUTAMINE GLUTAMINASE 1"/>
    <property type="match status" value="1"/>
</dbReference>
<accession>A0A926VCQ3</accession>
<dbReference type="InterPro" id="IPR001789">
    <property type="entry name" value="Sig_transdc_resp-reg_receiver"/>
</dbReference>
<dbReference type="PROSITE" id="PS50110">
    <property type="entry name" value="RESPONSE_REGULATORY"/>
    <property type="match status" value="1"/>
</dbReference>
<dbReference type="CDD" id="cd00156">
    <property type="entry name" value="REC"/>
    <property type="match status" value="1"/>
</dbReference>
<reference evidence="4" key="1">
    <citation type="journal article" date="2015" name="ISME J.">
        <title>Draft Genome Sequence of Streptomyces incarnatus NRRL8089, which Produces the Nucleoside Antibiotic Sinefungin.</title>
        <authorList>
            <person name="Oshima K."/>
            <person name="Hattori M."/>
            <person name="Shimizu H."/>
            <person name="Fukuda K."/>
            <person name="Nemoto M."/>
            <person name="Inagaki K."/>
            <person name="Tamura T."/>
        </authorList>
    </citation>
    <scope>NUCLEOTIDE SEQUENCE</scope>
    <source>
        <strain evidence="4">FACHB-1375</strain>
    </source>
</reference>
<dbReference type="EMBL" id="JACJPW010000019">
    <property type="protein sequence ID" value="MBD2181361.1"/>
    <property type="molecule type" value="Genomic_DNA"/>
</dbReference>
<feature type="modified residue" description="4-aspartylphosphate" evidence="2">
    <location>
        <position position="52"/>
    </location>
</feature>
<dbReference type="InterPro" id="IPR011006">
    <property type="entry name" value="CheY-like_superfamily"/>
</dbReference>
<gene>
    <name evidence="4" type="ORF">H6G03_09620</name>
</gene>
<name>A0A926VCQ3_9CYAN</name>